<feature type="compositionally biased region" description="Basic and acidic residues" evidence="5">
    <location>
        <begin position="330"/>
        <end position="354"/>
    </location>
</feature>
<evidence type="ECO:0000256" key="1">
    <source>
        <dbReference type="ARBA" id="ARBA00022723"/>
    </source>
</evidence>
<dbReference type="OrthoDB" id="79830at2759"/>
<organism evidence="7 8">
    <name type="scientific">Agrocybe chaxingu</name>
    <dbReference type="NCBI Taxonomy" id="84603"/>
    <lineage>
        <taxon>Eukaryota</taxon>
        <taxon>Fungi</taxon>
        <taxon>Dikarya</taxon>
        <taxon>Basidiomycota</taxon>
        <taxon>Agaricomycotina</taxon>
        <taxon>Agaricomycetes</taxon>
        <taxon>Agaricomycetidae</taxon>
        <taxon>Agaricales</taxon>
        <taxon>Agaricineae</taxon>
        <taxon>Strophariaceae</taxon>
        <taxon>Agrocybe</taxon>
    </lineage>
</organism>
<feature type="region of interest" description="Disordered" evidence="5">
    <location>
        <begin position="607"/>
        <end position="646"/>
    </location>
</feature>
<feature type="compositionally biased region" description="Acidic residues" evidence="5">
    <location>
        <begin position="455"/>
        <end position="464"/>
    </location>
</feature>
<evidence type="ECO:0000313" key="7">
    <source>
        <dbReference type="EMBL" id="KAJ3517742.1"/>
    </source>
</evidence>
<evidence type="ECO:0000313" key="8">
    <source>
        <dbReference type="Proteomes" id="UP001148786"/>
    </source>
</evidence>
<evidence type="ECO:0000256" key="4">
    <source>
        <dbReference type="PROSITE-ProRule" id="PRU00322"/>
    </source>
</evidence>
<dbReference type="AlphaFoldDB" id="A0A9W8TF36"/>
<feature type="compositionally biased region" description="Polar residues" evidence="5">
    <location>
        <begin position="102"/>
        <end position="127"/>
    </location>
</feature>
<gene>
    <name evidence="7" type="ORF">NLJ89_g299</name>
</gene>
<evidence type="ECO:0000256" key="2">
    <source>
        <dbReference type="ARBA" id="ARBA00022771"/>
    </source>
</evidence>
<feature type="compositionally biased region" description="Low complexity" evidence="5">
    <location>
        <begin position="44"/>
        <end position="65"/>
    </location>
</feature>
<dbReference type="Proteomes" id="UP001148786">
    <property type="component" value="Unassembled WGS sequence"/>
</dbReference>
<dbReference type="InterPro" id="IPR001876">
    <property type="entry name" value="Znf_RanBP2"/>
</dbReference>
<reference evidence="7" key="1">
    <citation type="submission" date="2022-07" db="EMBL/GenBank/DDBJ databases">
        <title>Genome Sequence of Agrocybe chaxingu.</title>
        <authorList>
            <person name="Buettner E."/>
        </authorList>
    </citation>
    <scope>NUCLEOTIDE SEQUENCE</scope>
    <source>
        <strain evidence="7">MP-N11</strain>
    </source>
</reference>
<feature type="compositionally biased region" description="Polar residues" evidence="5">
    <location>
        <begin position="554"/>
        <end position="564"/>
    </location>
</feature>
<feature type="region of interest" description="Disordered" evidence="5">
    <location>
        <begin position="33"/>
        <end position="587"/>
    </location>
</feature>
<keyword evidence="8" id="KW-1185">Reference proteome</keyword>
<keyword evidence="2 4" id="KW-0863">Zinc-finger</keyword>
<feature type="compositionally biased region" description="Polar residues" evidence="5">
    <location>
        <begin position="1"/>
        <end position="10"/>
    </location>
</feature>
<evidence type="ECO:0000256" key="3">
    <source>
        <dbReference type="ARBA" id="ARBA00022833"/>
    </source>
</evidence>
<keyword evidence="1" id="KW-0479">Metal-binding</keyword>
<feature type="compositionally biased region" description="Basic and acidic residues" evidence="5">
    <location>
        <begin position="167"/>
        <end position="176"/>
    </location>
</feature>
<protein>
    <recommendedName>
        <fullName evidence="6">RanBP2-type domain-containing protein</fullName>
    </recommendedName>
</protein>
<feature type="compositionally biased region" description="Low complexity" evidence="5">
    <location>
        <begin position="197"/>
        <end position="210"/>
    </location>
</feature>
<keyword evidence="3" id="KW-0862">Zinc</keyword>
<proteinExistence type="predicted"/>
<evidence type="ECO:0000259" key="6">
    <source>
        <dbReference type="PROSITE" id="PS50199"/>
    </source>
</evidence>
<comment type="caution">
    <text evidence="7">The sequence shown here is derived from an EMBL/GenBank/DDBJ whole genome shotgun (WGS) entry which is preliminary data.</text>
</comment>
<dbReference type="PROSITE" id="PS50199">
    <property type="entry name" value="ZF_RANBP2_2"/>
    <property type="match status" value="2"/>
</dbReference>
<dbReference type="InterPro" id="IPR036443">
    <property type="entry name" value="Znf_RanBP2_sf"/>
</dbReference>
<feature type="compositionally biased region" description="Low complexity" evidence="5">
    <location>
        <begin position="74"/>
        <end position="85"/>
    </location>
</feature>
<feature type="compositionally biased region" description="Pro residues" evidence="5">
    <location>
        <begin position="538"/>
        <end position="552"/>
    </location>
</feature>
<feature type="domain" description="RanBP2-type" evidence="6">
    <location>
        <begin position="688"/>
        <end position="717"/>
    </location>
</feature>
<dbReference type="SUPFAM" id="SSF90209">
    <property type="entry name" value="Ran binding protein zinc finger-like"/>
    <property type="match status" value="1"/>
</dbReference>
<dbReference type="Gene3D" id="4.10.1060.10">
    <property type="entry name" value="Zinc finger, RanBP2-type"/>
    <property type="match status" value="2"/>
</dbReference>
<feature type="compositionally biased region" description="Low complexity" evidence="5">
    <location>
        <begin position="629"/>
        <end position="640"/>
    </location>
</feature>
<feature type="compositionally biased region" description="Basic and acidic residues" evidence="5">
    <location>
        <begin position="467"/>
        <end position="483"/>
    </location>
</feature>
<dbReference type="EMBL" id="JANKHO010000011">
    <property type="protein sequence ID" value="KAJ3517742.1"/>
    <property type="molecule type" value="Genomic_DNA"/>
</dbReference>
<feature type="compositionally biased region" description="Low complexity" evidence="5">
    <location>
        <begin position="383"/>
        <end position="396"/>
    </location>
</feature>
<name>A0A9W8TF36_9AGAR</name>
<dbReference type="Pfam" id="PF00641">
    <property type="entry name" value="Zn_ribbon_RanBP"/>
    <property type="match status" value="2"/>
</dbReference>
<feature type="compositionally biased region" description="Polar residues" evidence="5">
    <location>
        <begin position="177"/>
        <end position="186"/>
    </location>
</feature>
<accession>A0A9W8TF36</accession>
<evidence type="ECO:0000256" key="5">
    <source>
        <dbReference type="SAM" id="MobiDB-lite"/>
    </source>
</evidence>
<feature type="domain" description="RanBP2-type" evidence="6">
    <location>
        <begin position="754"/>
        <end position="781"/>
    </location>
</feature>
<feature type="region of interest" description="Disordered" evidence="5">
    <location>
        <begin position="1"/>
        <end position="21"/>
    </location>
</feature>
<feature type="compositionally biased region" description="Polar residues" evidence="5">
    <location>
        <begin position="307"/>
        <end position="317"/>
    </location>
</feature>
<dbReference type="PROSITE" id="PS01358">
    <property type="entry name" value="ZF_RANBP2_1"/>
    <property type="match status" value="2"/>
</dbReference>
<feature type="compositionally biased region" description="Basic and acidic residues" evidence="5">
    <location>
        <begin position="293"/>
        <end position="304"/>
    </location>
</feature>
<dbReference type="SMART" id="SM00547">
    <property type="entry name" value="ZnF_RBZ"/>
    <property type="match status" value="2"/>
</dbReference>
<dbReference type="GO" id="GO:0008270">
    <property type="term" value="F:zinc ion binding"/>
    <property type="evidence" value="ECO:0007669"/>
    <property type="project" value="UniProtKB-KW"/>
</dbReference>
<sequence length="781" mass="82271">MSVIRTSTNRADARKKRSAPYGRSVVSTVLRFFGFGGGDDGGRASQSEGDSSASDASTTALSSGSPRRYGDYTPQQQQFPQSSRPPLTPARLAPEPTGFRFTFTTPSRDPSPSASQRNGISLNSPTPSRKRLAKNPNGVYRWEGAGSAKRATPRNRYASPAFGASPSRRDPLKTKDNTSSPNTATTDNKRRKVDVPSAGSSSSGSSKLASTVPFPVTASPTPPRTNGTNSRPNGAPSAPSLLRTPAKPNAPVIPSPLRQTWSQASSISSKDESRKSPSQPPKQSDTANFMAELIKETTPVKKPDISNPYQSSHSTGKVIQPRPKKPRAARKQEEDKKKAEEEKQKEKEKEKLNLKDYSPQAIIEATLPAGSKRSRPPAHFEKSPSTSGESSASTPPIREAPVIVETKKVTYVVEEADDEEGAKRSSKRSKPSIDGRGLPSTLPKRADKAPADSDITVEEVDDIVMDAQDKGKGKEKERARPVEAPKPTPSAFATPPAVNGSSAASRAPFLGFKSTSAPKEPSKLRNSIVAEGSSAPSTPAPAPPLKPAPSPPSFQTLASSNSGFSFKPPTPAAPAEAKQDRAPSVDSIKSQHEFTFATKGFSFDYDTSKPKPYSPPSFSKPSPPPKSNPNPFLSSSTTTSPAGAALFGSTMFGTKTTIPASAPTPAPGPAPVQGFNWAAAGMKAPEIVKDQWKCGVCCIMNTSAAAKCIACDEPAPKSTSSPRPPAALPSPTPLAPPVAGFNWGAAGLKTPEVPKNKWSCSACGLSNPLTASKCEICDAPK</sequence>